<evidence type="ECO:0000313" key="2">
    <source>
        <dbReference type="EMBL" id="KFD64231.1"/>
    </source>
</evidence>
<name>A0A085LX56_9BILA</name>
<dbReference type="EMBL" id="KL367559">
    <property type="protein sequence ID" value="KFD64231.1"/>
    <property type="molecule type" value="Genomic_DNA"/>
</dbReference>
<gene>
    <name evidence="1" type="ORF">M513_09577</name>
    <name evidence="2" type="ORF">M514_09577</name>
</gene>
<accession>A0A085LX56</accession>
<dbReference type="EMBL" id="KL363268">
    <property type="protein sequence ID" value="KFD49552.1"/>
    <property type="molecule type" value="Genomic_DNA"/>
</dbReference>
<dbReference type="Proteomes" id="UP000030764">
    <property type="component" value="Unassembled WGS sequence"/>
</dbReference>
<dbReference type="AlphaFoldDB" id="A0A085LX56"/>
<protein>
    <submittedName>
        <fullName evidence="1">Uncharacterized protein</fullName>
    </submittedName>
</protein>
<reference evidence="1 3" key="1">
    <citation type="journal article" date="2014" name="Nat. Genet.">
        <title>Genome and transcriptome of the porcine whipworm Trichuris suis.</title>
        <authorList>
            <person name="Jex A.R."/>
            <person name="Nejsum P."/>
            <person name="Schwarz E.M."/>
            <person name="Hu L."/>
            <person name="Young N.D."/>
            <person name="Hall R.S."/>
            <person name="Korhonen P.K."/>
            <person name="Liao S."/>
            <person name="Thamsborg S."/>
            <person name="Xia J."/>
            <person name="Xu P."/>
            <person name="Wang S."/>
            <person name="Scheerlinck J.P."/>
            <person name="Hofmann A."/>
            <person name="Sternberg P.W."/>
            <person name="Wang J."/>
            <person name="Gasser R.B."/>
        </authorList>
    </citation>
    <scope>NUCLEOTIDE SEQUENCE [LARGE SCALE GENOMIC DNA]</scope>
    <source>
        <strain evidence="2">DCEP-RM93F</strain>
        <strain evidence="1">DCEP-RM93M</strain>
    </source>
</reference>
<evidence type="ECO:0000313" key="1">
    <source>
        <dbReference type="EMBL" id="KFD49552.1"/>
    </source>
</evidence>
<keyword evidence="3" id="KW-1185">Reference proteome</keyword>
<dbReference type="Proteomes" id="UP000030758">
    <property type="component" value="Unassembled WGS sequence"/>
</dbReference>
<proteinExistence type="predicted"/>
<sequence length="108" mass="12577">MAQGTNCFQREAKSRRRVIILNSAYDQKDYKENLQLLRRTVRYLKQIIETPSQWHYSKVCPSMTEASIRNVSYPVVLLMRSKSGSLKIKVKPLKKLVVNFDAADDQDK</sequence>
<organism evidence="1 3">
    <name type="scientific">Trichuris suis</name>
    <name type="common">pig whipworm</name>
    <dbReference type="NCBI Taxonomy" id="68888"/>
    <lineage>
        <taxon>Eukaryota</taxon>
        <taxon>Metazoa</taxon>
        <taxon>Ecdysozoa</taxon>
        <taxon>Nematoda</taxon>
        <taxon>Enoplea</taxon>
        <taxon>Dorylaimia</taxon>
        <taxon>Trichinellida</taxon>
        <taxon>Trichuridae</taxon>
        <taxon>Trichuris</taxon>
    </lineage>
</organism>
<evidence type="ECO:0000313" key="3">
    <source>
        <dbReference type="Proteomes" id="UP000030764"/>
    </source>
</evidence>